<organism evidence="2 3">
    <name type="scientific">Echria macrotheca</name>
    <dbReference type="NCBI Taxonomy" id="438768"/>
    <lineage>
        <taxon>Eukaryota</taxon>
        <taxon>Fungi</taxon>
        <taxon>Dikarya</taxon>
        <taxon>Ascomycota</taxon>
        <taxon>Pezizomycotina</taxon>
        <taxon>Sordariomycetes</taxon>
        <taxon>Sordariomycetidae</taxon>
        <taxon>Sordariales</taxon>
        <taxon>Schizotheciaceae</taxon>
        <taxon>Echria</taxon>
    </lineage>
</organism>
<dbReference type="AlphaFoldDB" id="A0AAJ0F8G9"/>
<protein>
    <recommendedName>
        <fullName evidence="4">Late sexual development protein</fullName>
    </recommendedName>
</protein>
<keyword evidence="1" id="KW-0732">Signal</keyword>
<evidence type="ECO:0000313" key="3">
    <source>
        <dbReference type="Proteomes" id="UP001239445"/>
    </source>
</evidence>
<evidence type="ECO:0000256" key="1">
    <source>
        <dbReference type="SAM" id="SignalP"/>
    </source>
</evidence>
<feature type="signal peptide" evidence="1">
    <location>
        <begin position="1"/>
        <end position="18"/>
    </location>
</feature>
<accession>A0AAJ0F8G9</accession>
<name>A0AAJ0F8G9_9PEZI</name>
<evidence type="ECO:0008006" key="4">
    <source>
        <dbReference type="Google" id="ProtNLM"/>
    </source>
</evidence>
<proteinExistence type="predicted"/>
<reference evidence="2" key="1">
    <citation type="submission" date="2023-06" db="EMBL/GenBank/DDBJ databases">
        <title>Genome-scale phylogeny and comparative genomics of the fungal order Sordariales.</title>
        <authorList>
            <consortium name="Lawrence Berkeley National Laboratory"/>
            <person name="Hensen N."/>
            <person name="Bonometti L."/>
            <person name="Westerberg I."/>
            <person name="Brannstrom I.O."/>
            <person name="Guillou S."/>
            <person name="Cros-Aarteil S."/>
            <person name="Calhoun S."/>
            <person name="Haridas S."/>
            <person name="Kuo A."/>
            <person name="Mondo S."/>
            <person name="Pangilinan J."/>
            <person name="Riley R."/>
            <person name="Labutti K."/>
            <person name="Andreopoulos B."/>
            <person name="Lipzen A."/>
            <person name="Chen C."/>
            <person name="Yanf M."/>
            <person name="Daum C."/>
            <person name="Ng V."/>
            <person name="Clum A."/>
            <person name="Steindorff A."/>
            <person name="Ohm R."/>
            <person name="Martin F."/>
            <person name="Silar P."/>
            <person name="Natvig D."/>
            <person name="Lalanne C."/>
            <person name="Gautier V."/>
            <person name="Ament-Velasquez S.L."/>
            <person name="Kruys A."/>
            <person name="Hutchinson M.I."/>
            <person name="Powell A.J."/>
            <person name="Barry K."/>
            <person name="Miller A.N."/>
            <person name="Grigoriev I.V."/>
            <person name="Debuchy R."/>
            <person name="Gladieux P."/>
            <person name="Thoren M.H."/>
            <person name="Johannesson H."/>
        </authorList>
    </citation>
    <scope>NUCLEOTIDE SEQUENCE</scope>
    <source>
        <strain evidence="2">PSN4</strain>
    </source>
</reference>
<dbReference type="Proteomes" id="UP001239445">
    <property type="component" value="Unassembled WGS sequence"/>
</dbReference>
<sequence length="374" mass="40497">MHFTLFASLAAFAGVAVAAPTGYTISADDGFPNPSPAQLQVISETADGSLSNAPPPAKLNESSFPVFQLIRHNENFEVAFFDSLLYNITNNVPGFTMKNSKKRDELLDIVRTIKAQEELHSINAGKVLDNFKVFNPPPCKYQFPTTTIVDALALADRFTDVVLGTLQTAALTLARNGDAGTVRGVTSSLGQEGQQSGFYRILLAKKPSEKPFLTTNLAPFAFTALQQFIVSCPFDLKQIPIDTFPPLNVLTGNNGFNVEPRDQHLSFSVDFTGVSAADKYIGGNGDGLFITYFTGQLLPVSVPLVNPRWTGRAVTFEAQFPFVENIMDGLSIASLTTRNNFASPDEVVSSKAVLAAPGFIQADDRVKSWDGMKL</sequence>
<comment type="caution">
    <text evidence="2">The sequence shown here is derived from an EMBL/GenBank/DDBJ whole genome shotgun (WGS) entry which is preliminary data.</text>
</comment>
<feature type="chain" id="PRO_5042491978" description="Late sexual development protein" evidence="1">
    <location>
        <begin position="19"/>
        <end position="374"/>
    </location>
</feature>
<keyword evidence="3" id="KW-1185">Reference proteome</keyword>
<evidence type="ECO:0000313" key="2">
    <source>
        <dbReference type="EMBL" id="KAK1757947.1"/>
    </source>
</evidence>
<dbReference type="EMBL" id="MU839829">
    <property type="protein sequence ID" value="KAK1757947.1"/>
    <property type="molecule type" value="Genomic_DNA"/>
</dbReference>
<gene>
    <name evidence="2" type="ORF">QBC47DRAFT_373463</name>
</gene>